<feature type="compositionally biased region" description="Basic and acidic residues" evidence="1">
    <location>
        <begin position="149"/>
        <end position="161"/>
    </location>
</feature>
<name>A0A4S4LA57_9AGAM</name>
<keyword evidence="2" id="KW-1133">Transmembrane helix</keyword>
<accession>A0A4S4LA57</accession>
<reference evidence="3 4" key="1">
    <citation type="submission" date="2019-02" db="EMBL/GenBank/DDBJ databases">
        <title>Genome sequencing of the rare red list fungi Bondarzewia mesenterica.</title>
        <authorList>
            <person name="Buettner E."/>
            <person name="Kellner H."/>
        </authorList>
    </citation>
    <scope>NUCLEOTIDE SEQUENCE [LARGE SCALE GENOMIC DNA]</scope>
    <source>
        <strain evidence="3 4">DSM 108281</strain>
    </source>
</reference>
<protein>
    <submittedName>
        <fullName evidence="3">Uncharacterized protein</fullName>
    </submittedName>
</protein>
<gene>
    <name evidence="3" type="ORF">EW146_g8966</name>
</gene>
<evidence type="ECO:0000256" key="1">
    <source>
        <dbReference type="SAM" id="MobiDB-lite"/>
    </source>
</evidence>
<dbReference type="Proteomes" id="UP000310158">
    <property type="component" value="Unassembled WGS sequence"/>
</dbReference>
<sequence length="278" mass="29900">MSSGLPARPGRVVLGGAAIVAATFGAMWIYLQQKQARKAEPKHATSVPAWEYRLQSMANPGGPPPEAKPAAASTGVQHLFLPSNPPAPPVEPNRQQHRTMTTVSQEGEGEMPLTNKNGGMMHPTPQRDRGDGLAYTKRAGVFEQPTPGKNDKTTEVADKKSRSLSRQVTGLPNFIVDELTEARQTPILRMISAGLRTLSGSIASLTRTIPSHPTAPNTSFLLLKTNKRFIMDTANNLMGRGAGQPPKNRIVRTPISRRSPSPLSFSLSILLGNGAYVD</sequence>
<dbReference type="EMBL" id="SGPL01000693">
    <property type="protein sequence ID" value="THH08494.1"/>
    <property type="molecule type" value="Genomic_DNA"/>
</dbReference>
<evidence type="ECO:0000313" key="3">
    <source>
        <dbReference type="EMBL" id="THH08494.1"/>
    </source>
</evidence>
<keyword evidence="2" id="KW-0812">Transmembrane</keyword>
<keyword evidence="2" id="KW-0472">Membrane</keyword>
<evidence type="ECO:0000313" key="4">
    <source>
        <dbReference type="Proteomes" id="UP000310158"/>
    </source>
</evidence>
<feature type="region of interest" description="Disordered" evidence="1">
    <location>
        <begin position="57"/>
        <end position="123"/>
    </location>
</feature>
<dbReference type="OrthoDB" id="2850836at2759"/>
<organism evidence="3 4">
    <name type="scientific">Bondarzewia mesenterica</name>
    <dbReference type="NCBI Taxonomy" id="1095465"/>
    <lineage>
        <taxon>Eukaryota</taxon>
        <taxon>Fungi</taxon>
        <taxon>Dikarya</taxon>
        <taxon>Basidiomycota</taxon>
        <taxon>Agaricomycotina</taxon>
        <taxon>Agaricomycetes</taxon>
        <taxon>Russulales</taxon>
        <taxon>Bondarzewiaceae</taxon>
        <taxon>Bondarzewia</taxon>
    </lineage>
</organism>
<feature type="transmembrane region" description="Helical" evidence="2">
    <location>
        <begin position="12"/>
        <end position="31"/>
    </location>
</feature>
<proteinExistence type="predicted"/>
<comment type="caution">
    <text evidence="3">The sequence shown here is derived from an EMBL/GenBank/DDBJ whole genome shotgun (WGS) entry which is preliminary data.</text>
</comment>
<feature type="region of interest" description="Disordered" evidence="1">
    <location>
        <begin position="142"/>
        <end position="164"/>
    </location>
</feature>
<dbReference type="AlphaFoldDB" id="A0A4S4LA57"/>
<evidence type="ECO:0000256" key="2">
    <source>
        <dbReference type="SAM" id="Phobius"/>
    </source>
</evidence>
<keyword evidence="4" id="KW-1185">Reference proteome</keyword>